<keyword evidence="2" id="KW-1185">Reference proteome</keyword>
<proteinExistence type="predicted"/>
<protein>
    <submittedName>
        <fullName evidence="1">Uncharacterized protein</fullName>
    </submittedName>
</protein>
<organism evidence="1 2">
    <name type="scientific">Hypoxylon rubiginosum</name>
    <dbReference type="NCBI Taxonomy" id="110542"/>
    <lineage>
        <taxon>Eukaryota</taxon>
        <taxon>Fungi</taxon>
        <taxon>Dikarya</taxon>
        <taxon>Ascomycota</taxon>
        <taxon>Pezizomycotina</taxon>
        <taxon>Sordariomycetes</taxon>
        <taxon>Xylariomycetidae</taxon>
        <taxon>Xylariales</taxon>
        <taxon>Hypoxylaceae</taxon>
        <taxon>Hypoxylon</taxon>
    </lineage>
</organism>
<dbReference type="EMBL" id="MU393514">
    <property type="protein sequence ID" value="KAI4862969.1"/>
    <property type="molecule type" value="Genomic_DNA"/>
</dbReference>
<evidence type="ECO:0000313" key="2">
    <source>
        <dbReference type="Proteomes" id="UP001497700"/>
    </source>
</evidence>
<accession>A0ACB9YUD9</accession>
<gene>
    <name evidence="1" type="ORF">F4820DRAFT_450454</name>
</gene>
<dbReference type="Proteomes" id="UP001497700">
    <property type="component" value="Unassembled WGS sequence"/>
</dbReference>
<reference evidence="1 2" key="1">
    <citation type="journal article" date="2022" name="New Phytol.">
        <title>Ecological generalism drives hyperdiversity of secondary metabolite gene clusters in xylarialean endophytes.</title>
        <authorList>
            <person name="Franco M.E.E."/>
            <person name="Wisecaver J.H."/>
            <person name="Arnold A.E."/>
            <person name="Ju Y.M."/>
            <person name="Slot J.C."/>
            <person name="Ahrendt S."/>
            <person name="Moore L.P."/>
            <person name="Eastman K.E."/>
            <person name="Scott K."/>
            <person name="Konkel Z."/>
            <person name="Mondo S.J."/>
            <person name="Kuo A."/>
            <person name="Hayes R.D."/>
            <person name="Haridas S."/>
            <person name="Andreopoulos B."/>
            <person name="Riley R."/>
            <person name="LaButti K."/>
            <person name="Pangilinan J."/>
            <person name="Lipzen A."/>
            <person name="Amirebrahimi M."/>
            <person name="Yan J."/>
            <person name="Adam C."/>
            <person name="Keymanesh K."/>
            <person name="Ng V."/>
            <person name="Louie K."/>
            <person name="Northen T."/>
            <person name="Drula E."/>
            <person name="Henrissat B."/>
            <person name="Hsieh H.M."/>
            <person name="Youens-Clark K."/>
            <person name="Lutzoni F."/>
            <person name="Miadlikowska J."/>
            <person name="Eastwood D.C."/>
            <person name="Hamelin R.C."/>
            <person name="Grigoriev I.V."/>
            <person name="U'Ren J.M."/>
        </authorList>
    </citation>
    <scope>NUCLEOTIDE SEQUENCE [LARGE SCALE GENOMIC DNA]</scope>
    <source>
        <strain evidence="1 2">CBS 119005</strain>
    </source>
</reference>
<name>A0ACB9YUD9_9PEZI</name>
<sequence length="362" mass="40400">MDPLSTPSNSSSKGPMNYLSTSEEGRTPAAIIAIGAVFLALPAVFVAMRFYCRLRVTKSWLAADDWLMLLALLFNIGMGLMLVIGASLDGLAQPTPQGWGPKDYFWIFFAFMLTQAIAFGLVKLSVLYFYRRIFFSRTFKTLTTIMIVFVGAWAISFFVAYLFRCGTNFWALWAPLMYLVEHCYDSKPLFYSLAISDVITDVLILSLPLFWVWRLNMSIAKRFAVSGVFLLGAIEIATGIARLVVYINQSIDFKKNADGIGHLTTLMVWSMIEMSIAVIAGCLPTIWPLISQISLEDMVRTLRNAMSFESLRSLTRSTKLTSRSGNHDRRQSESESRLDNTGVLRKSSADSIPTSASTQAPT</sequence>
<comment type="caution">
    <text evidence="1">The sequence shown here is derived from an EMBL/GenBank/DDBJ whole genome shotgun (WGS) entry which is preliminary data.</text>
</comment>
<evidence type="ECO:0000313" key="1">
    <source>
        <dbReference type="EMBL" id="KAI4862969.1"/>
    </source>
</evidence>